<evidence type="ECO:0000259" key="1">
    <source>
        <dbReference type="Pfam" id="PF00501"/>
    </source>
</evidence>
<protein>
    <submittedName>
        <fullName evidence="2">AMP-binding protein</fullName>
    </submittedName>
</protein>
<feature type="domain" description="AMP-dependent synthetase/ligase" evidence="1">
    <location>
        <begin position="15"/>
        <end position="388"/>
    </location>
</feature>
<reference evidence="2 3" key="1">
    <citation type="journal article" date="2015" name="Int. J. Syst. Evol. Microbiol.">
        <title>Carboxylicivirga linearis sp. nov., isolated from a sea cucumber culture pond.</title>
        <authorList>
            <person name="Wang F.Q."/>
            <person name="Zhou Y.X."/>
            <person name="Lin X.Z."/>
            <person name="Chen G.J."/>
            <person name="Du Z.J."/>
        </authorList>
    </citation>
    <scope>NUCLEOTIDE SEQUENCE [LARGE SCALE GENOMIC DNA]</scope>
    <source>
        <strain evidence="2 3">FB218</strain>
    </source>
</reference>
<dbReference type="InterPro" id="IPR050237">
    <property type="entry name" value="ATP-dep_AMP-bd_enzyme"/>
</dbReference>
<proteinExistence type="predicted"/>
<gene>
    <name evidence="2" type="ORF">KEM10_08270</name>
</gene>
<dbReference type="SUPFAM" id="SSF56801">
    <property type="entry name" value="Acetyl-CoA synthetase-like"/>
    <property type="match status" value="1"/>
</dbReference>
<evidence type="ECO:0000313" key="2">
    <source>
        <dbReference type="EMBL" id="MBS2098273.1"/>
    </source>
</evidence>
<dbReference type="Gene3D" id="3.40.50.12780">
    <property type="entry name" value="N-terminal domain of ligase-like"/>
    <property type="match status" value="1"/>
</dbReference>
<sequence length="537" mass="60959">MNKPNGNNIITRIYQVASERPDKIAFIGRKSITYHDFVKRIDAYAVNFQNIGVKQHSKVLVLIKPGADLFAIVYALLRLAAVPVFIDTGMGISNMLQSLRSIKLDYFIGIPISHLIRLINPQLFKGCQSIVLSKGKFHLGIPRRKNTDLNSSLPIIKSKPTDLASIVFTSGSTGPPKAVCYTNKMLEAQVNILISHFKYNSRDIDCCTFALVGLLEMSIGLTLSFTKMDMTRPGSLKSQNLIKTINENKCTHLFCSPLIIKKLVDFAEIKQFELPSLKRVITAGAFVEPVLIEKFCKRLSNDCSVHAVYGATEALPLTEIDDQKMIELIDEVNALKGVCVGKVLQGVEVQIIAISDEKFNSWHNVDLKGINEIGEIVVRGEVVSQQYLSADEYLTSKVWDEEKKLYWHRMGDVGLVDENGYLWMFGRKSHIVYDQNAMLFPIPIERVFNRHPVVNRTALIQARSKEGNNMPLLCVECRKELSAKQFEFFKEELKKIAKHSKLKVRCFEQVKYMPMDARHQAKIQREKLARKYQSYQP</sequence>
<dbReference type="InterPro" id="IPR000873">
    <property type="entry name" value="AMP-dep_synth/lig_dom"/>
</dbReference>
<dbReference type="Pfam" id="PF00501">
    <property type="entry name" value="AMP-binding"/>
    <property type="match status" value="1"/>
</dbReference>
<keyword evidence="3" id="KW-1185">Reference proteome</keyword>
<comment type="caution">
    <text evidence="2">The sequence shown here is derived from an EMBL/GenBank/DDBJ whole genome shotgun (WGS) entry which is preliminary data.</text>
</comment>
<name>A0ABS5JTX8_9BACT</name>
<dbReference type="Proteomes" id="UP000708576">
    <property type="component" value="Unassembled WGS sequence"/>
</dbReference>
<dbReference type="PANTHER" id="PTHR43767">
    <property type="entry name" value="LONG-CHAIN-FATTY-ACID--COA LIGASE"/>
    <property type="match status" value="1"/>
</dbReference>
<dbReference type="InterPro" id="IPR020845">
    <property type="entry name" value="AMP-binding_CS"/>
</dbReference>
<dbReference type="PANTHER" id="PTHR43767:SF1">
    <property type="entry name" value="NONRIBOSOMAL PEPTIDE SYNTHASE PES1 (EUROFUNG)-RELATED"/>
    <property type="match status" value="1"/>
</dbReference>
<dbReference type="RefSeq" id="WP_212215517.1">
    <property type="nucleotide sequence ID" value="NZ_JAGUCO010000004.1"/>
</dbReference>
<dbReference type="PROSITE" id="PS00455">
    <property type="entry name" value="AMP_BINDING"/>
    <property type="match status" value="1"/>
</dbReference>
<dbReference type="InterPro" id="IPR042099">
    <property type="entry name" value="ANL_N_sf"/>
</dbReference>
<accession>A0ABS5JTX8</accession>
<evidence type="ECO:0000313" key="3">
    <source>
        <dbReference type="Proteomes" id="UP000708576"/>
    </source>
</evidence>
<dbReference type="EMBL" id="JAGUCO010000004">
    <property type="protein sequence ID" value="MBS2098273.1"/>
    <property type="molecule type" value="Genomic_DNA"/>
</dbReference>
<organism evidence="2 3">
    <name type="scientific">Carboxylicivirga linearis</name>
    <dbReference type="NCBI Taxonomy" id="1628157"/>
    <lineage>
        <taxon>Bacteria</taxon>
        <taxon>Pseudomonadati</taxon>
        <taxon>Bacteroidota</taxon>
        <taxon>Bacteroidia</taxon>
        <taxon>Marinilabiliales</taxon>
        <taxon>Marinilabiliaceae</taxon>
        <taxon>Carboxylicivirga</taxon>
    </lineage>
</organism>